<dbReference type="EMBL" id="BAAAFD010000010">
    <property type="protein sequence ID" value="GAA0858977.1"/>
    <property type="molecule type" value="Genomic_DNA"/>
</dbReference>
<keyword evidence="1" id="KW-0732">Signal</keyword>
<organism evidence="2 3">
    <name type="scientific">Aliiglaciecola litoralis</name>
    <dbReference type="NCBI Taxonomy" id="582857"/>
    <lineage>
        <taxon>Bacteria</taxon>
        <taxon>Pseudomonadati</taxon>
        <taxon>Pseudomonadota</taxon>
        <taxon>Gammaproteobacteria</taxon>
        <taxon>Alteromonadales</taxon>
        <taxon>Alteromonadaceae</taxon>
        <taxon>Aliiglaciecola</taxon>
    </lineage>
</organism>
<comment type="caution">
    <text evidence="2">The sequence shown here is derived from an EMBL/GenBank/DDBJ whole genome shotgun (WGS) entry which is preliminary data.</text>
</comment>
<proteinExistence type="predicted"/>
<evidence type="ECO:0000313" key="2">
    <source>
        <dbReference type="EMBL" id="GAA0858977.1"/>
    </source>
</evidence>
<reference evidence="2 3" key="1">
    <citation type="journal article" date="2019" name="Int. J. Syst. Evol. Microbiol.">
        <title>The Global Catalogue of Microorganisms (GCM) 10K type strain sequencing project: providing services to taxonomists for standard genome sequencing and annotation.</title>
        <authorList>
            <consortium name="The Broad Institute Genomics Platform"/>
            <consortium name="The Broad Institute Genome Sequencing Center for Infectious Disease"/>
            <person name="Wu L."/>
            <person name="Ma J."/>
        </authorList>
    </citation>
    <scope>NUCLEOTIDE SEQUENCE [LARGE SCALE GENOMIC DNA]</scope>
    <source>
        <strain evidence="2 3">JCM 15896</strain>
    </source>
</reference>
<evidence type="ECO:0000256" key="1">
    <source>
        <dbReference type="SAM" id="SignalP"/>
    </source>
</evidence>
<feature type="chain" id="PRO_5045476738" evidence="1">
    <location>
        <begin position="27"/>
        <end position="249"/>
    </location>
</feature>
<accession>A0ABN1LQA4</accession>
<dbReference type="Proteomes" id="UP001500359">
    <property type="component" value="Unassembled WGS sequence"/>
</dbReference>
<feature type="signal peptide" evidence="1">
    <location>
        <begin position="1"/>
        <end position="26"/>
    </location>
</feature>
<evidence type="ECO:0000313" key="3">
    <source>
        <dbReference type="Proteomes" id="UP001500359"/>
    </source>
</evidence>
<keyword evidence="3" id="KW-1185">Reference proteome</keyword>
<name>A0ABN1LQA4_9ALTE</name>
<dbReference type="RefSeq" id="WP_343861530.1">
    <property type="nucleotide sequence ID" value="NZ_BAAAFD010000010.1"/>
</dbReference>
<protein>
    <submittedName>
        <fullName evidence="2">Uncharacterized protein</fullName>
    </submittedName>
</protein>
<gene>
    <name evidence="2" type="ORF">GCM10009114_30640</name>
</gene>
<sequence>MNNKQFSRLIMPLLASLLLTSPFAMADNHSPQMLAEMWVMTAKDGQAPSLMEAMKKYDADSRKLDNPRDWHMYTPVFGNHLNMIAVRSFGFSWPDMDSYQAWRTEHNMQQKWNTDVHQFVANYGHYLSVVDTENSHWGPEVKFRFVGVTNYKVKMGHWQAMEKDKKTLSDAAKAQKWPFNWEWAKSVSGESMLMLAVPYENWAAMAPPETTFTDVMTKHLGSEEEAKKVLERWTSHFEKTSYDLWARVE</sequence>